<evidence type="ECO:0000313" key="3">
    <source>
        <dbReference type="Proteomes" id="UP000027222"/>
    </source>
</evidence>
<evidence type="ECO:0000256" key="1">
    <source>
        <dbReference type="SAM" id="Phobius"/>
    </source>
</evidence>
<dbReference type="HOGENOM" id="CLU_065186_3_0_1"/>
<name>A0A067SRT5_GALM3</name>
<accession>A0A067SRT5</accession>
<gene>
    <name evidence="2" type="ORF">GALMADRAFT_229023</name>
</gene>
<keyword evidence="1" id="KW-0812">Transmembrane</keyword>
<feature type="transmembrane region" description="Helical" evidence="1">
    <location>
        <begin position="137"/>
        <end position="156"/>
    </location>
</feature>
<dbReference type="EMBL" id="KL142388">
    <property type="protein sequence ID" value="KDR72762.1"/>
    <property type="molecule type" value="Genomic_DNA"/>
</dbReference>
<feature type="transmembrane region" description="Helical" evidence="1">
    <location>
        <begin position="223"/>
        <end position="245"/>
    </location>
</feature>
<proteinExistence type="predicted"/>
<keyword evidence="1" id="KW-1133">Transmembrane helix</keyword>
<feature type="transmembrane region" description="Helical" evidence="1">
    <location>
        <begin position="96"/>
        <end position="117"/>
    </location>
</feature>
<sequence length="301" mass="33517">MADRRAFDISAPATPVQAINVAGVRAFIVLNLIGGIGMLLVLLTAILSRRVKRLSTWYSFCFSWILSSISYSLLSFAGQQTTSTPSYWLCYIQAALIYSMPPTTTCTTLALLVHILLSFPDTAADIPLKINLRTSCLLLMGPYSIFLVMFIGVTLYETRNPAMLWKAPQGTYCDSMNADWSRISSIVVAAVSMVIIIVQGQLAARLYSNLHSLRRDSQSFATIFRGMLFTVIGFITLVIAMVFTITNDHTLAFDMIISLFPLLALFVFGSQKDLYQAWFSWESPYKAEGRGSVFFGRKLVQ</sequence>
<protein>
    <recommendedName>
        <fullName evidence="4">G-protein coupled receptors family 1 profile domain-containing protein</fullName>
    </recommendedName>
</protein>
<feature type="transmembrane region" description="Helical" evidence="1">
    <location>
        <begin position="251"/>
        <end position="269"/>
    </location>
</feature>
<organism evidence="2 3">
    <name type="scientific">Galerina marginata (strain CBS 339.88)</name>
    <dbReference type="NCBI Taxonomy" id="685588"/>
    <lineage>
        <taxon>Eukaryota</taxon>
        <taxon>Fungi</taxon>
        <taxon>Dikarya</taxon>
        <taxon>Basidiomycota</taxon>
        <taxon>Agaricomycotina</taxon>
        <taxon>Agaricomycetes</taxon>
        <taxon>Agaricomycetidae</taxon>
        <taxon>Agaricales</taxon>
        <taxon>Agaricineae</taxon>
        <taxon>Strophariaceae</taxon>
        <taxon>Galerina</taxon>
    </lineage>
</organism>
<dbReference type="AlphaFoldDB" id="A0A067SRT5"/>
<keyword evidence="1" id="KW-0472">Membrane</keyword>
<feature type="transmembrane region" description="Helical" evidence="1">
    <location>
        <begin position="183"/>
        <end position="202"/>
    </location>
</feature>
<dbReference type="STRING" id="685588.A0A067SRT5"/>
<feature type="transmembrane region" description="Helical" evidence="1">
    <location>
        <begin position="24"/>
        <end position="45"/>
    </location>
</feature>
<evidence type="ECO:0000313" key="2">
    <source>
        <dbReference type="EMBL" id="KDR72762.1"/>
    </source>
</evidence>
<keyword evidence="3" id="KW-1185">Reference proteome</keyword>
<dbReference type="OrthoDB" id="2988301at2759"/>
<reference evidence="3" key="1">
    <citation type="journal article" date="2014" name="Proc. Natl. Acad. Sci. U.S.A.">
        <title>Extensive sampling of basidiomycete genomes demonstrates inadequacy of the white-rot/brown-rot paradigm for wood decay fungi.</title>
        <authorList>
            <person name="Riley R."/>
            <person name="Salamov A.A."/>
            <person name="Brown D.W."/>
            <person name="Nagy L.G."/>
            <person name="Floudas D."/>
            <person name="Held B.W."/>
            <person name="Levasseur A."/>
            <person name="Lombard V."/>
            <person name="Morin E."/>
            <person name="Otillar R."/>
            <person name="Lindquist E.A."/>
            <person name="Sun H."/>
            <person name="LaButti K.M."/>
            <person name="Schmutz J."/>
            <person name="Jabbour D."/>
            <person name="Luo H."/>
            <person name="Baker S.E."/>
            <person name="Pisabarro A.G."/>
            <person name="Walton J.D."/>
            <person name="Blanchette R.A."/>
            <person name="Henrissat B."/>
            <person name="Martin F."/>
            <person name="Cullen D."/>
            <person name="Hibbett D.S."/>
            <person name="Grigoriev I.V."/>
        </authorList>
    </citation>
    <scope>NUCLEOTIDE SEQUENCE [LARGE SCALE GENOMIC DNA]</scope>
    <source>
        <strain evidence="3">CBS 339.88</strain>
    </source>
</reference>
<dbReference type="Proteomes" id="UP000027222">
    <property type="component" value="Unassembled WGS sequence"/>
</dbReference>
<evidence type="ECO:0008006" key="4">
    <source>
        <dbReference type="Google" id="ProtNLM"/>
    </source>
</evidence>
<feature type="transmembrane region" description="Helical" evidence="1">
    <location>
        <begin position="57"/>
        <end position="76"/>
    </location>
</feature>